<dbReference type="InterPro" id="IPR035909">
    <property type="entry name" value="CheB_C"/>
</dbReference>
<reference evidence="7 8" key="1">
    <citation type="submission" date="2018-05" db="EMBL/GenBank/DDBJ databases">
        <title>Genomic Encyclopedia of Type Strains, Phase IV (KMG-IV): sequencing the most valuable type-strain genomes for metagenomic binning, comparative biology and taxonomic classification.</title>
        <authorList>
            <person name="Goeker M."/>
        </authorList>
    </citation>
    <scope>NUCLEOTIDE SEQUENCE [LARGE SCALE GENOMIC DNA]</scope>
    <source>
        <strain evidence="7 8">DSM 14263</strain>
    </source>
</reference>
<proteinExistence type="predicted"/>
<evidence type="ECO:0000313" key="8">
    <source>
        <dbReference type="Proteomes" id="UP000245812"/>
    </source>
</evidence>
<organism evidence="7 8">
    <name type="scientific">Fulvimonas soli</name>
    <dbReference type="NCBI Taxonomy" id="155197"/>
    <lineage>
        <taxon>Bacteria</taxon>
        <taxon>Pseudomonadati</taxon>
        <taxon>Pseudomonadota</taxon>
        <taxon>Gammaproteobacteria</taxon>
        <taxon>Lysobacterales</taxon>
        <taxon>Rhodanobacteraceae</taxon>
        <taxon>Fulvimonas</taxon>
    </lineage>
</organism>
<dbReference type="Pfam" id="PF01339">
    <property type="entry name" value="CheB_methylest"/>
    <property type="match status" value="1"/>
</dbReference>
<feature type="compositionally biased region" description="Low complexity" evidence="5">
    <location>
        <begin position="131"/>
        <end position="140"/>
    </location>
</feature>
<protein>
    <recommendedName>
        <fullName evidence="2">protein-glutamate methylesterase</fullName>
        <ecNumber evidence="2">3.1.1.61</ecNumber>
    </recommendedName>
</protein>
<dbReference type="GO" id="GO:0005737">
    <property type="term" value="C:cytoplasm"/>
    <property type="evidence" value="ECO:0007669"/>
    <property type="project" value="InterPro"/>
</dbReference>
<evidence type="ECO:0000256" key="2">
    <source>
        <dbReference type="ARBA" id="ARBA00039140"/>
    </source>
</evidence>
<accession>A0A316HU69</accession>
<feature type="region of interest" description="Disordered" evidence="5">
    <location>
        <begin position="110"/>
        <end position="170"/>
    </location>
</feature>
<evidence type="ECO:0000259" key="6">
    <source>
        <dbReference type="PROSITE" id="PS50122"/>
    </source>
</evidence>
<dbReference type="AlphaFoldDB" id="A0A316HU69"/>
<keyword evidence="1" id="KW-0378">Hydrolase</keyword>
<name>A0A316HU69_9GAMM</name>
<dbReference type="EC" id="3.1.1.61" evidence="2"/>
<evidence type="ECO:0000256" key="3">
    <source>
        <dbReference type="ARBA" id="ARBA00048267"/>
    </source>
</evidence>
<comment type="caution">
    <text evidence="7">The sequence shown here is derived from an EMBL/GenBank/DDBJ whole genome shotgun (WGS) entry which is preliminary data.</text>
</comment>
<feature type="compositionally biased region" description="Pro residues" evidence="5">
    <location>
        <begin position="141"/>
        <end position="153"/>
    </location>
</feature>
<comment type="caution">
    <text evidence="4">Lacks conserved residue(s) required for the propagation of feature annotation.</text>
</comment>
<sequence>MAERATAVALLFDDGALGAQLREALAEHGARIVHEGPLDGLDRALLQGVGADVVVVNLDDGDDDALDRLYDAIDGDHPRVVFNDAQASRALEGWDRARWARHLAMKVLASGDADPPRPEDARPLEPPAPAPQAAAPAAPTAEPPAEPPAPAPLPVLDEVPHDPHAAESSEDLAAELEALLASEDPVSFAAEGDAAAVPAEADAIRADTMGDIDALLAGDALADGGFVDDADQARSGSPVLLDDAALSEAIAAPVDEVDELEALLSAAVPAGDTHAFSGGPDPDLAEHERAESAAAPQAPAAAPAAPVAPRLSDSWSLVDDADLLPPERREKAAAFGIEKVDAADFLAPDSGSEAESPITPGLTLELVSIEEAIAPQEYQPNEMVLDDLQAAISRVVLLGATTESTHSVCEFLSALPAGLRATVLHTQHTAGKPADALVEHLAGHCALPVRLAGPGMRARSGEVLVVPTGQQVRLLRDGRVELLPGDAQALHSPSIDVSFTLAANVFGRDAVAILFAGQSTDAVGGCQAVHDRGGQVWVEASHEHFADMVGAVMAEHLSHYAGTPRELAAKLVELIPTD</sequence>
<feature type="compositionally biased region" description="Basic and acidic residues" evidence="5">
    <location>
        <begin position="158"/>
        <end position="167"/>
    </location>
</feature>
<dbReference type="PROSITE" id="PS50122">
    <property type="entry name" value="CHEB"/>
    <property type="match status" value="1"/>
</dbReference>
<dbReference type="OrthoDB" id="9793421at2"/>
<dbReference type="GO" id="GO:0000156">
    <property type="term" value="F:phosphorelay response regulator activity"/>
    <property type="evidence" value="ECO:0007669"/>
    <property type="project" value="InterPro"/>
</dbReference>
<gene>
    <name evidence="7" type="ORF">C7456_11044</name>
</gene>
<dbReference type="EMBL" id="QGHC01000010">
    <property type="protein sequence ID" value="PWK84743.1"/>
    <property type="molecule type" value="Genomic_DNA"/>
</dbReference>
<evidence type="ECO:0000256" key="1">
    <source>
        <dbReference type="ARBA" id="ARBA00022801"/>
    </source>
</evidence>
<dbReference type="GO" id="GO:0008984">
    <property type="term" value="F:protein-glutamate methylesterase activity"/>
    <property type="evidence" value="ECO:0007669"/>
    <property type="project" value="UniProtKB-EC"/>
</dbReference>
<comment type="catalytic activity">
    <reaction evidence="3">
        <text>[protein]-L-glutamate 5-O-methyl ester + H2O = L-glutamyl-[protein] + methanol + H(+)</text>
        <dbReference type="Rhea" id="RHEA:23236"/>
        <dbReference type="Rhea" id="RHEA-COMP:10208"/>
        <dbReference type="Rhea" id="RHEA-COMP:10311"/>
        <dbReference type="ChEBI" id="CHEBI:15377"/>
        <dbReference type="ChEBI" id="CHEBI:15378"/>
        <dbReference type="ChEBI" id="CHEBI:17790"/>
        <dbReference type="ChEBI" id="CHEBI:29973"/>
        <dbReference type="ChEBI" id="CHEBI:82795"/>
        <dbReference type="EC" id="3.1.1.61"/>
    </reaction>
</comment>
<dbReference type="RefSeq" id="WP_109724311.1">
    <property type="nucleotide sequence ID" value="NZ_MSZV01000011.1"/>
</dbReference>
<dbReference type="PANTHER" id="PTHR42872:SF6">
    <property type="entry name" value="PROTEIN-GLUTAMATE METHYLESTERASE_PROTEIN-GLUTAMINE GLUTAMINASE"/>
    <property type="match status" value="1"/>
</dbReference>
<feature type="region of interest" description="Disordered" evidence="5">
    <location>
        <begin position="272"/>
        <end position="311"/>
    </location>
</feature>
<dbReference type="GO" id="GO:0006935">
    <property type="term" value="P:chemotaxis"/>
    <property type="evidence" value="ECO:0007669"/>
    <property type="project" value="InterPro"/>
</dbReference>
<dbReference type="InterPro" id="IPR000673">
    <property type="entry name" value="Sig_transdc_resp-reg_Me-estase"/>
</dbReference>
<evidence type="ECO:0000256" key="4">
    <source>
        <dbReference type="PROSITE-ProRule" id="PRU00050"/>
    </source>
</evidence>
<keyword evidence="8" id="KW-1185">Reference proteome</keyword>
<evidence type="ECO:0000256" key="5">
    <source>
        <dbReference type="SAM" id="MobiDB-lite"/>
    </source>
</evidence>
<feature type="domain" description="CheB-type methylesterase" evidence="6">
    <location>
        <begin position="389"/>
        <end position="550"/>
    </location>
</feature>
<feature type="compositionally biased region" description="Low complexity" evidence="5">
    <location>
        <begin position="293"/>
        <end position="309"/>
    </location>
</feature>
<dbReference type="Proteomes" id="UP000245812">
    <property type="component" value="Unassembled WGS sequence"/>
</dbReference>
<feature type="compositionally biased region" description="Basic and acidic residues" evidence="5">
    <location>
        <begin position="114"/>
        <end position="123"/>
    </location>
</feature>
<dbReference type="Gene3D" id="3.40.50.180">
    <property type="entry name" value="Methylesterase CheB, C-terminal domain"/>
    <property type="match status" value="1"/>
</dbReference>
<dbReference type="SUPFAM" id="SSF52738">
    <property type="entry name" value="Methylesterase CheB, C-terminal domain"/>
    <property type="match status" value="1"/>
</dbReference>
<dbReference type="PANTHER" id="PTHR42872">
    <property type="entry name" value="PROTEIN-GLUTAMATE METHYLESTERASE/PROTEIN-GLUTAMINE GLUTAMINASE"/>
    <property type="match status" value="1"/>
</dbReference>
<evidence type="ECO:0000313" key="7">
    <source>
        <dbReference type="EMBL" id="PWK84743.1"/>
    </source>
</evidence>